<dbReference type="Proteomes" id="UP001165083">
    <property type="component" value="Unassembled WGS sequence"/>
</dbReference>
<keyword evidence="3" id="KW-1185">Reference proteome</keyword>
<evidence type="ECO:0000256" key="1">
    <source>
        <dbReference type="SAM" id="MobiDB-lite"/>
    </source>
</evidence>
<feature type="region of interest" description="Disordered" evidence="1">
    <location>
        <begin position="15"/>
        <end position="34"/>
    </location>
</feature>
<comment type="caution">
    <text evidence="2">The sequence shown here is derived from an EMBL/GenBank/DDBJ whole genome shotgun (WGS) entry which is preliminary data.</text>
</comment>
<dbReference type="OrthoDB" id="10595399at2759"/>
<evidence type="ECO:0000313" key="3">
    <source>
        <dbReference type="Proteomes" id="UP001165083"/>
    </source>
</evidence>
<protein>
    <submittedName>
        <fullName evidence="2">Unnamed protein product</fullName>
    </submittedName>
</protein>
<name>A0A9W6TGX4_9STRA</name>
<proteinExistence type="predicted"/>
<dbReference type="AlphaFoldDB" id="A0A9W6TGX4"/>
<accession>A0A9W6TGX4</accession>
<evidence type="ECO:0000313" key="2">
    <source>
        <dbReference type="EMBL" id="GMF12361.1"/>
    </source>
</evidence>
<reference evidence="2" key="1">
    <citation type="submission" date="2023-04" db="EMBL/GenBank/DDBJ databases">
        <title>Phytophthora lilii NBRC 32176.</title>
        <authorList>
            <person name="Ichikawa N."/>
            <person name="Sato H."/>
            <person name="Tonouchi N."/>
        </authorList>
    </citation>
    <scope>NUCLEOTIDE SEQUENCE</scope>
    <source>
        <strain evidence="2">NBRC 32176</strain>
    </source>
</reference>
<sequence length="168" mass="17628">MAGKLSATKLKSVREFEDKSLHSSSDPESGSSPWSAFLKVRSTTLSSSCSSPTRSKGPAPAVSLLSAGWKTHSVAVDEKASRHKADCPDDSVTQLVSFTQLIELADDWPTTTQAALLPQPPLQLVVSVLSVPLLVVAPELEELAAAARSSVATSASVLPRMCSPDRSG</sequence>
<gene>
    <name evidence="2" type="ORF">Plil01_000298200</name>
</gene>
<organism evidence="2 3">
    <name type="scientific">Phytophthora lilii</name>
    <dbReference type="NCBI Taxonomy" id="2077276"/>
    <lineage>
        <taxon>Eukaryota</taxon>
        <taxon>Sar</taxon>
        <taxon>Stramenopiles</taxon>
        <taxon>Oomycota</taxon>
        <taxon>Peronosporomycetes</taxon>
        <taxon>Peronosporales</taxon>
        <taxon>Peronosporaceae</taxon>
        <taxon>Phytophthora</taxon>
    </lineage>
</organism>
<dbReference type="EMBL" id="BSXW01000115">
    <property type="protein sequence ID" value="GMF12361.1"/>
    <property type="molecule type" value="Genomic_DNA"/>
</dbReference>
<feature type="compositionally biased region" description="Low complexity" evidence="1">
    <location>
        <begin position="22"/>
        <end position="34"/>
    </location>
</feature>